<keyword evidence="1" id="KW-0472">Membrane</keyword>
<organism evidence="3 4">
    <name type="scientific">Paragemmobacter kunshanensis</name>
    <dbReference type="NCBI Taxonomy" id="2583234"/>
    <lineage>
        <taxon>Bacteria</taxon>
        <taxon>Pseudomonadati</taxon>
        <taxon>Pseudomonadota</taxon>
        <taxon>Alphaproteobacteria</taxon>
        <taxon>Rhodobacterales</taxon>
        <taxon>Paracoccaceae</taxon>
        <taxon>Paragemmobacter</taxon>
    </lineage>
</organism>
<dbReference type="AlphaFoldDB" id="A0A6M1TT54"/>
<evidence type="ECO:0000259" key="2">
    <source>
        <dbReference type="Pfam" id="PF09832"/>
    </source>
</evidence>
<dbReference type="Pfam" id="PF09832">
    <property type="entry name" value="DUF2059"/>
    <property type="match status" value="1"/>
</dbReference>
<accession>A0A6M1TT54</accession>
<sequence length="319" mass="33695">MRQAGKTDEMARTAGGRPGAVLLAARAASVACLVGLTAAGGLGLGALLPFAAAQAQESGAAPAEVAASVETLIGTMRLADTVEILREEGQKYGRTLEADMFPGAGGAGWEATVALIYDAPRMQQVLGEALQRELARAPEEIAAMQAFFASDLGQKVLKLEIEARRTLLDEAAEEAARLAWEDLEADDPARVDLLERFVQANDLVESNVMGALNANLAFYRGMADGGAFGGEMTEEQMLADVWAQEADVRGQTTDWLYPYLTLAYGPLSEGELQDYTAFSSSPAGQVLNAALFAAFDEVFSPVSRALGLAVAQQMQGQDI</sequence>
<evidence type="ECO:0000256" key="1">
    <source>
        <dbReference type="SAM" id="Phobius"/>
    </source>
</evidence>
<dbReference type="RefSeq" id="WP_165049946.1">
    <property type="nucleotide sequence ID" value="NZ_JAALFE010000009.1"/>
</dbReference>
<evidence type="ECO:0000313" key="3">
    <source>
        <dbReference type="EMBL" id="NGQ91428.1"/>
    </source>
</evidence>
<keyword evidence="1" id="KW-1133">Transmembrane helix</keyword>
<gene>
    <name evidence="3" type="ORF">G5V65_11015</name>
</gene>
<name>A0A6M1TT54_9RHOB</name>
<dbReference type="InterPro" id="IPR018637">
    <property type="entry name" value="DUF2059"/>
</dbReference>
<evidence type="ECO:0000313" key="4">
    <source>
        <dbReference type="Proteomes" id="UP000474758"/>
    </source>
</evidence>
<feature type="transmembrane region" description="Helical" evidence="1">
    <location>
        <begin position="21"/>
        <end position="48"/>
    </location>
</feature>
<proteinExistence type="predicted"/>
<dbReference type="EMBL" id="JAALFE010000009">
    <property type="protein sequence ID" value="NGQ91428.1"/>
    <property type="molecule type" value="Genomic_DNA"/>
</dbReference>
<feature type="domain" description="DUF2059" evidence="2">
    <location>
        <begin position="122"/>
        <end position="177"/>
    </location>
</feature>
<comment type="caution">
    <text evidence="3">The sequence shown here is derived from an EMBL/GenBank/DDBJ whole genome shotgun (WGS) entry which is preliminary data.</text>
</comment>
<keyword evidence="1" id="KW-0812">Transmembrane</keyword>
<protein>
    <submittedName>
        <fullName evidence="3">DUF2059 domain-containing protein</fullName>
    </submittedName>
</protein>
<reference evidence="3 4" key="1">
    <citation type="submission" date="2020-02" db="EMBL/GenBank/DDBJ databases">
        <title>Rhodobacter translucens sp. nov., a novel bacterium isolated from activated sludge.</title>
        <authorList>
            <person name="Liu J."/>
        </authorList>
    </citation>
    <scope>NUCLEOTIDE SEQUENCE [LARGE SCALE GENOMIC DNA]</scope>
    <source>
        <strain evidence="3 4">HX-7-19</strain>
    </source>
</reference>
<keyword evidence="4" id="KW-1185">Reference proteome</keyword>
<dbReference type="Proteomes" id="UP000474758">
    <property type="component" value="Unassembled WGS sequence"/>
</dbReference>